<feature type="region of interest" description="Disordered" evidence="1">
    <location>
        <begin position="150"/>
        <end position="169"/>
    </location>
</feature>
<dbReference type="AlphaFoldDB" id="A0A1A9WCY8"/>
<proteinExistence type="predicted"/>
<evidence type="ECO:0000313" key="2">
    <source>
        <dbReference type="EnsemblMetazoa" id="GBRI014997-PA"/>
    </source>
</evidence>
<reference evidence="2" key="2">
    <citation type="submission" date="2020-05" db="UniProtKB">
        <authorList>
            <consortium name="EnsemblMetazoa"/>
        </authorList>
    </citation>
    <scope>IDENTIFICATION</scope>
    <source>
        <strain evidence="2">IAEA</strain>
    </source>
</reference>
<name>A0A1A9WCY8_9MUSC</name>
<feature type="region of interest" description="Disordered" evidence="1">
    <location>
        <begin position="216"/>
        <end position="262"/>
    </location>
</feature>
<feature type="region of interest" description="Disordered" evidence="1">
    <location>
        <begin position="663"/>
        <end position="689"/>
    </location>
</feature>
<sequence>MVLRSGIILPFQFRDTKKLLMIGVPEENRDLSIWDLKNVVRAAFGIYNFEFRNKKIGFNIPDELLLQYLAQRHDLTNFVIEIGQGNDDTALNLKDQISYEPSCSQKLSIPLPQKSNDSLTNDSAMMATQIQQMYGSNSNAISTGGLIQRSRTPLDGMENHSNHSSNLEPAHRIRVLQVYNENTPESLTQSIDPMDIIPKSEQDETELSETQEMRYNRHQHHEQQQQQQQQDMQPQIHHQEQQATETQMQQPPQLQQQQQQSISQHFMPNYGHHASIITNQGNTAVTNPPSSPLPPGLQIQPPPPTPHISHASNQQSQTQYSPAMMNRFRRRGERMSKDQKELYVKFFEENPCMFTQRRNDVMLEPLWNKLANLLNSVPQGAVKNVEEWKQTFDAWRYRVFMYTRYNTKLSGAAAQNPKNYKPLTPTDQRAYAMWTSHKSTAPPDFDGKIEMFIFDPCKDNYHTLISNCVSCRCGSTQKQALDLHEPSKNTHSNISHTTGVASVSQQAAHQQHHQQTLSSASNSQHSQSGPEEPPLKLRITNVNTLPSSTIAGSNNESCNESEQIEIEPKIDYDELPSPSSPMHPNSVVQQQQQQQHPTTSTALALTSTPTMALASGALKMQHNNPDTDEETSYMEREFQEQELHLERMHEYFIQQQHLQHQQQHQHQSHLEALMQESSSSNSLRQRKERMSKKQKEFYVNFLEQNPIINEHRRNDPALNRYWLKLADVLNSVPQGAVKHVAEWKQTFDNWRYRVFLYARYNSKISGEEALNPKCFKPLTMTDKRAYNIWIRNPDTAPPDLEHMRNVFMNLEEAPLE</sequence>
<evidence type="ECO:0000313" key="3">
    <source>
        <dbReference type="Proteomes" id="UP000091820"/>
    </source>
</evidence>
<evidence type="ECO:0008006" key="4">
    <source>
        <dbReference type="Google" id="ProtNLM"/>
    </source>
</evidence>
<feature type="compositionally biased region" description="Polar residues" evidence="1">
    <location>
        <begin position="310"/>
        <end position="321"/>
    </location>
</feature>
<feature type="compositionally biased region" description="Polar residues" evidence="1">
    <location>
        <begin position="489"/>
        <end position="500"/>
    </location>
</feature>
<feature type="compositionally biased region" description="Low complexity" evidence="1">
    <location>
        <begin position="501"/>
        <end position="528"/>
    </location>
</feature>
<feature type="region of interest" description="Disordered" evidence="1">
    <location>
        <begin position="280"/>
        <end position="321"/>
    </location>
</feature>
<protein>
    <recommendedName>
        <fullName evidence="4">Regulatory protein zeste</fullName>
    </recommendedName>
</protein>
<feature type="compositionally biased region" description="Low complexity" evidence="1">
    <location>
        <begin position="589"/>
        <end position="601"/>
    </location>
</feature>
<feature type="region of interest" description="Disordered" evidence="1">
    <location>
        <begin position="572"/>
        <end position="601"/>
    </location>
</feature>
<feature type="compositionally biased region" description="Low complexity" evidence="1">
    <location>
        <begin position="224"/>
        <end position="262"/>
    </location>
</feature>
<evidence type="ECO:0000256" key="1">
    <source>
        <dbReference type="SAM" id="MobiDB-lite"/>
    </source>
</evidence>
<organism evidence="2 3">
    <name type="scientific">Glossina brevipalpis</name>
    <dbReference type="NCBI Taxonomy" id="37001"/>
    <lineage>
        <taxon>Eukaryota</taxon>
        <taxon>Metazoa</taxon>
        <taxon>Ecdysozoa</taxon>
        <taxon>Arthropoda</taxon>
        <taxon>Hexapoda</taxon>
        <taxon>Insecta</taxon>
        <taxon>Pterygota</taxon>
        <taxon>Neoptera</taxon>
        <taxon>Endopterygota</taxon>
        <taxon>Diptera</taxon>
        <taxon>Brachycera</taxon>
        <taxon>Muscomorpha</taxon>
        <taxon>Hippoboscoidea</taxon>
        <taxon>Glossinidae</taxon>
        <taxon>Glossina</taxon>
    </lineage>
</organism>
<keyword evidence="3" id="KW-1185">Reference proteome</keyword>
<feature type="region of interest" description="Disordered" evidence="1">
    <location>
        <begin position="486"/>
        <end position="535"/>
    </location>
</feature>
<accession>A0A1A9WCY8</accession>
<feature type="compositionally biased region" description="Pro residues" evidence="1">
    <location>
        <begin position="289"/>
        <end position="306"/>
    </location>
</feature>
<reference evidence="3" key="1">
    <citation type="submission" date="2014-03" db="EMBL/GenBank/DDBJ databases">
        <authorList>
            <person name="Aksoy S."/>
            <person name="Warren W."/>
            <person name="Wilson R.K."/>
        </authorList>
    </citation>
    <scope>NUCLEOTIDE SEQUENCE [LARGE SCALE GENOMIC DNA]</scope>
    <source>
        <strain evidence="3">IAEA</strain>
    </source>
</reference>
<dbReference type="Proteomes" id="UP000091820">
    <property type="component" value="Unassembled WGS sequence"/>
</dbReference>
<dbReference type="EnsemblMetazoa" id="GBRI014997-RA">
    <property type="protein sequence ID" value="GBRI014997-PA"/>
    <property type="gene ID" value="GBRI014997"/>
</dbReference>
<dbReference type="VEuPathDB" id="VectorBase:GBRI014997"/>